<name>A0ABX7UBP4_9SPHI</name>
<proteinExistence type="predicted"/>
<gene>
    <name evidence="1" type="ORF">J3L21_30355</name>
</gene>
<sequence>MRTADSVLAIAAKPGADVVLVNACFIALNHFPGNNDSDFTVSNKC</sequence>
<dbReference type="EMBL" id="CP071880">
    <property type="protein sequence ID" value="QTE49784.1"/>
    <property type="molecule type" value="Genomic_DNA"/>
</dbReference>
<protein>
    <submittedName>
        <fullName evidence="1">Uncharacterized protein</fullName>
    </submittedName>
</protein>
<evidence type="ECO:0000313" key="2">
    <source>
        <dbReference type="Proteomes" id="UP000663940"/>
    </source>
</evidence>
<dbReference type="Proteomes" id="UP000663940">
    <property type="component" value="Chromosome"/>
</dbReference>
<organism evidence="1 2">
    <name type="scientific">Mucilaginibacter rubeus</name>
    <dbReference type="NCBI Taxonomy" id="2027860"/>
    <lineage>
        <taxon>Bacteria</taxon>
        <taxon>Pseudomonadati</taxon>
        <taxon>Bacteroidota</taxon>
        <taxon>Sphingobacteriia</taxon>
        <taxon>Sphingobacteriales</taxon>
        <taxon>Sphingobacteriaceae</taxon>
        <taxon>Mucilaginibacter</taxon>
    </lineage>
</organism>
<reference evidence="1 2" key="1">
    <citation type="submission" date="2021-03" db="EMBL/GenBank/DDBJ databases">
        <title>Mucilaginibacter strains isolated from gold and copper mining confer multi heavy-metal resistance.</title>
        <authorList>
            <person name="Li Y."/>
        </authorList>
    </citation>
    <scope>NUCLEOTIDE SEQUENCE [LARGE SCALE GENOMIC DNA]</scope>
    <source>
        <strain evidence="1 2">P2-4</strain>
    </source>
</reference>
<accession>A0ABX7UBP4</accession>
<dbReference type="RefSeq" id="WP_167516319.1">
    <property type="nucleotide sequence ID" value="NZ_CP043451.1"/>
</dbReference>
<evidence type="ECO:0000313" key="1">
    <source>
        <dbReference type="EMBL" id="QTE49784.1"/>
    </source>
</evidence>
<keyword evidence="2" id="KW-1185">Reference proteome</keyword>